<dbReference type="STRING" id="322505.SAMN04487836_12621"/>
<dbReference type="Proteomes" id="UP000183028">
    <property type="component" value="Unassembled WGS sequence"/>
</dbReference>
<dbReference type="AlphaFoldDB" id="A0A1H6SI96"/>
<proteinExistence type="predicted"/>
<reference evidence="2" key="1">
    <citation type="submission" date="2016-10" db="EMBL/GenBank/DDBJ databases">
        <authorList>
            <person name="Varghese N."/>
        </authorList>
    </citation>
    <scope>NUCLEOTIDE SEQUENCE [LARGE SCALE GENOMIC DNA]</scope>
    <source>
        <strain evidence="2">DSM 20406</strain>
    </source>
</reference>
<accession>A0A1H6SI96</accession>
<evidence type="ECO:0000313" key="1">
    <source>
        <dbReference type="EMBL" id="SEI63495.1"/>
    </source>
</evidence>
<dbReference type="InterPro" id="IPR025352">
    <property type="entry name" value="DUF4256"/>
</dbReference>
<dbReference type="Pfam" id="PF14066">
    <property type="entry name" value="DUF4256"/>
    <property type="match status" value="1"/>
</dbReference>
<organism evidence="1 2">
    <name type="scientific">Sharpea azabuensis</name>
    <dbReference type="NCBI Taxonomy" id="322505"/>
    <lineage>
        <taxon>Bacteria</taxon>
        <taxon>Bacillati</taxon>
        <taxon>Bacillota</taxon>
        <taxon>Erysipelotrichia</taxon>
        <taxon>Erysipelotrichales</taxon>
        <taxon>Coprobacillaceae</taxon>
        <taxon>Sharpea</taxon>
    </lineage>
</organism>
<keyword evidence="2" id="KW-1185">Reference proteome</keyword>
<gene>
    <name evidence="1" type="ORF">SAMN04487834_101341</name>
</gene>
<protein>
    <recommendedName>
        <fullName evidence="3">DUF4256 domain-containing protein</fullName>
    </recommendedName>
</protein>
<dbReference type="RefSeq" id="WP_074731657.1">
    <property type="nucleotide sequence ID" value="NZ_FNYK01000013.1"/>
</dbReference>
<evidence type="ECO:0008006" key="3">
    <source>
        <dbReference type="Google" id="ProtNLM"/>
    </source>
</evidence>
<sequence length="176" mass="20682">MELLKQRFEEHMNRHPDLTWDDVEKRLTANIRKVIENMEQTGGEPDVVVFKDKIAYVDCCKESPKDRRSFCFDEEARVKRKKNPPKSSVQEEASRMGIKLLSIQDYQYLQSLEDFDLKTSSWVATPDSIREKGGAVFMEKRYGTVFLYHNGADSYYSSRGFRGYIEMINYHNKCNI</sequence>
<dbReference type="eggNOG" id="ENOG502Z7KY">
    <property type="taxonomic scope" value="Bacteria"/>
</dbReference>
<dbReference type="OrthoDB" id="8442276at2"/>
<dbReference type="EMBL" id="FNYK01000013">
    <property type="protein sequence ID" value="SEI63495.1"/>
    <property type="molecule type" value="Genomic_DNA"/>
</dbReference>
<evidence type="ECO:0000313" key="2">
    <source>
        <dbReference type="Proteomes" id="UP000183028"/>
    </source>
</evidence>
<name>A0A1H6SI96_9FIRM</name>